<protein>
    <submittedName>
        <fullName evidence="1">Uncharacterized protein</fullName>
    </submittedName>
</protein>
<dbReference type="Proteomes" id="UP000036277">
    <property type="component" value="Unassembled WGS sequence"/>
</dbReference>
<name>A0A0J5FRW0_9GAMM</name>
<dbReference type="PATRIC" id="fig|880157.4.peg.2782"/>
<sequence length="84" mass="9663">MSNDMIEQINATLESAEQLKSAGANEITLDLDSYITILRRLAEYENMEPVACYNLIDGEIRKSIFDFDADKTIYARPLYFHPNK</sequence>
<dbReference type="STRING" id="880157.AB204_13050"/>
<evidence type="ECO:0000313" key="1">
    <source>
        <dbReference type="EMBL" id="KMJ44697.1"/>
    </source>
</evidence>
<dbReference type="RefSeq" id="WP_047963796.1">
    <property type="nucleotide sequence ID" value="NZ_CAWMBG010000086.1"/>
</dbReference>
<dbReference type="EMBL" id="LFCV01000086">
    <property type="protein sequence ID" value="KMJ44697.1"/>
    <property type="molecule type" value="Genomic_DNA"/>
</dbReference>
<proteinExistence type="predicted"/>
<dbReference type="OrthoDB" id="6448068at2"/>
<reference evidence="1 2" key="1">
    <citation type="submission" date="2015-06" db="EMBL/GenBank/DDBJ databases">
        <title>Draft Whole-Genome Sequence of the Entomopathogenic Bacterium Xenorhabdus khoisanae.</title>
        <authorList>
            <person name="Naidoo S."/>
            <person name="Featherston J."/>
            <person name="Gray V.M."/>
        </authorList>
    </citation>
    <scope>NUCLEOTIDE SEQUENCE [LARGE SCALE GENOMIC DNA]</scope>
    <source>
        <strain evidence="1 2">MCB</strain>
    </source>
</reference>
<dbReference type="AlphaFoldDB" id="A0A0J5FRW0"/>
<keyword evidence="2" id="KW-1185">Reference proteome</keyword>
<evidence type="ECO:0000313" key="2">
    <source>
        <dbReference type="Proteomes" id="UP000036277"/>
    </source>
</evidence>
<organism evidence="1 2">
    <name type="scientific">Xenorhabdus khoisanae</name>
    <dbReference type="NCBI Taxonomy" id="880157"/>
    <lineage>
        <taxon>Bacteria</taxon>
        <taxon>Pseudomonadati</taxon>
        <taxon>Pseudomonadota</taxon>
        <taxon>Gammaproteobacteria</taxon>
        <taxon>Enterobacterales</taxon>
        <taxon>Morganellaceae</taxon>
        <taxon>Xenorhabdus</taxon>
    </lineage>
</organism>
<comment type="caution">
    <text evidence="1">The sequence shown here is derived from an EMBL/GenBank/DDBJ whole genome shotgun (WGS) entry which is preliminary data.</text>
</comment>
<gene>
    <name evidence="1" type="ORF">AB204_13050</name>
</gene>
<accession>A0A0J5FRW0</accession>